<dbReference type="RefSeq" id="WP_180571427.1">
    <property type="nucleotide sequence ID" value="NZ_JACCKB010000085.1"/>
</dbReference>
<sequence length="371" mass="42335">MSKGKDYWDKLIKEYAQSWTKTKISPRKWYDEHVGDDRWNTARRHITKAAAELALEKIATGTAQKHAQLEIETRKKTAQKSTKVRKNTAQIYQNAQNDGDESAQIEKCANVINNVQDNFSVGGTNGTIDSPKNKIVKCDTQSNGRGGKRPGAGAPQGNQNRYEHGLYSRFYTDEERRFCNNNQHLQRSIKGEMDLIRIRLARTVALEHAIDEEEAELPVSEVVDMEGDNGTAPTNSRTEIRRRPDFDSIIQRLTGRLNQLTNLHEKLKNDDDLTKRDKLTIQTKVLQQLKDDSISPIQAAYQLEGQGIPLPDVLKLQVKQMLDNTEPETEPGISEEELDALCAENKAKQEKEAKWLQERQAWLTEWRKENG</sequence>
<feature type="region of interest" description="Disordered" evidence="1">
    <location>
        <begin position="139"/>
        <end position="161"/>
    </location>
</feature>
<dbReference type="EMBL" id="JACCKB010000085">
    <property type="protein sequence ID" value="NYZ69438.1"/>
    <property type="molecule type" value="Genomic_DNA"/>
</dbReference>
<evidence type="ECO:0000256" key="1">
    <source>
        <dbReference type="SAM" id="MobiDB-lite"/>
    </source>
</evidence>
<gene>
    <name evidence="2" type="ORF">H0A36_25820</name>
</gene>
<keyword evidence="3" id="KW-1185">Reference proteome</keyword>
<accession>A0A853IFW9</accession>
<protein>
    <submittedName>
        <fullName evidence="2">Uncharacterized protein</fullName>
    </submittedName>
</protein>
<organism evidence="2 3">
    <name type="scientific">Spartinivicinus marinus</name>
    <dbReference type="NCBI Taxonomy" id="2994442"/>
    <lineage>
        <taxon>Bacteria</taxon>
        <taxon>Pseudomonadati</taxon>
        <taxon>Pseudomonadota</taxon>
        <taxon>Gammaproteobacteria</taxon>
        <taxon>Oceanospirillales</taxon>
        <taxon>Zooshikellaceae</taxon>
        <taxon>Spartinivicinus</taxon>
    </lineage>
</organism>
<evidence type="ECO:0000313" key="3">
    <source>
        <dbReference type="Proteomes" id="UP000569732"/>
    </source>
</evidence>
<comment type="caution">
    <text evidence="2">The sequence shown here is derived from an EMBL/GenBank/DDBJ whole genome shotgun (WGS) entry which is preliminary data.</text>
</comment>
<evidence type="ECO:0000313" key="2">
    <source>
        <dbReference type="EMBL" id="NYZ69438.1"/>
    </source>
</evidence>
<dbReference type="Proteomes" id="UP000569732">
    <property type="component" value="Unassembled WGS sequence"/>
</dbReference>
<name>A0A853IFW9_9GAMM</name>
<proteinExistence type="predicted"/>
<reference evidence="2 3" key="1">
    <citation type="submission" date="2020-07" db="EMBL/GenBank/DDBJ databases">
        <title>Endozoicomonas sp. nov., isolated from sediment.</title>
        <authorList>
            <person name="Gu T."/>
        </authorList>
    </citation>
    <scope>NUCLEOTIDE SEQUENCE [LARGE SCALE GENOMIC DNA]</scope>
    <source>
        <strain evidence="2 3">SM1973</strain>
    </source>
</reference>
<dbReference type="AlphaFoldDB" id="A0A853IFW9"/>